<dbReference type="RefSeq" id="WP_079325686.1">
    <property type="nucleotide sequence ID" value="NZ_MXAP01000063.1"/>
</dbReference>
<name>A0A378QRM8_9GAMM</name>
<dbReference type="EMBL" id="UGQF01000001">
    <property type="protein sequence ID" value="STZ03100.1"/>
    <property type="molecule type" value="Genomic_DNA"/>
</dbReference>
<evidence type="ECO:0000313" key="4">
    <source>
        <dbReference type="Proteomes" id="UP000254618"/>
    </source>
</evidence>
<gene>
    <name evidence="1" type="ORF">B5J93_06715</name>
    <name evidence="2" type="ORF">NCTC11012_01332</name>
</gene>
<protein>
    <recommendedName>
        <fullName evidence="5">Ribbon-helix-helix protein CopG domain-containing protein</fullName>
    </recommendedName>
</protein>
<keyword evidence="3" id="KW-1185">Reference proteome</keyword>
<reference evidence="2 4" key="2">
    <citation type="submission" date="2018-06" db="EMBL/GenBank/DDBJ databases">
        <authorList>
            <consortium name="Pathogen Informatics"/>
            <person name="Doyle S."/>
        </authorList>
    </citation>
    <scope>NUCLEOTIDE SEQUENCE [LARGE SCALE GENOMIC DNA]</scope>
    <source>
        <strain evidence="2 4">NCTC11012</strain>
    </source>
</reference>
<evidence type="ECO:0000313" key="1">
    <source>
        <dbReference type="EMBL" id="OPH38232.1"/>
    </source>
</evidence>
<reference evidence="1 3" key="1">
    <citation type="submission" date="2017-03" db="EMBL/GenBank/DDBJ databases">
        <title>Draft genome sequence of Moraxella equi CCUG 4950T type strain.</title>
        <authorList>
            <person name="Salva-Serra F."/>
            <person name="Engstrom-Jakobsson H."/>
            <person name="Thorell K."/>
            <person name="Jaen-Luchoro D."/>
            <person name="Gonzales-Siles L."/>
            <person name="Karlsson R."/>
            <person name="Yazdan S."/>
            <person name="Boulund F."/>
            <person name="Johnning A."/>
            <person name="Engstrand L."/>
            <person name="Kristiansson E."/>
            <person name="Moore E."/>
        </authorList>
    </citation>
    <scope>NUCLEOTIDE SEQUENCE [LARGE SCALE GENOMIC DNA]</scope>
    <source>
        <strain evidence="1 3">CCUG 4950</strain>
    </source>
</reference>
<evidence type="ECO:0008006" key="5">
    <source>
        <dbReference type="Google" id="ProtNLM"/>
    </source>
</evidence>
<evidence type="ECO:0000313" key="2">
    <source>
        <dbReference type="EMBL" id="STZ03100.1"/>
    </source>
</evidence>
<dbReference type="AlphaFoldDB" id="A0A378QRM8"/>
<proteinExistence type="predicted"/>
<organism evidence="2 4">
    <name type="scientific">Moraxella equi</name>
    <dbReference type="NCBI Taxonomy" id="60442"/>
    <lineage>
        <taxon>Bacteria</taxon>
        <taxon>Pseudomonadati</taxon>
        <taxon>Pseudomonadota</taxon>
        <taxon>Gammaproteobacteria</taxon>
        <taxon>Moraxellales</taxon>
        <taxon>Moraxellaceae</taxon>
        <taxon>Moraxella</taxon>
    </lineage>
</organism>
<dbReference type="Proteomes" id="UP000254618">
    <property type="component" value="Unassembled WGS sequence"/>
</dbReference>
<dbReference type="Proteomes" id="UP000190777">
    <property type="component" value="Unassembled WGS sequence"/>
</dbReference>
<accession>A0A378QRM8</accession>
<dbReference type="EMBL" id="MXAP01000063">
    <property type="protein sequence ID" value="OPH38232.1"/>
    <property type="molecule type" value="Genomic_DNA"/>
</dbReference>
<sequence>MPKIVKTPKTKAQIQADSDAKRGVKVASYKFPTEFIDELTVLSEKTGLSRSAIIMQAVRAWGADYISE</sequence>
<evidence type="ECO:0000313" key="3">
    <source>
        <dbReference type="Proteomes" id="UP000190777"/>
    </source>
</evidence>